<protein>
    <recommendedName>
        <fullName evidence="3">DNA alkylation repair enzyme</fullName>
    </recommendedName>
</protein>
<comment type="caution">
    <text evidence="1">The sequence shown here is derived from an EMBL/GenBank/DDBJ whole genome shotgun (WGS) entry which is preliminary data.</text>
</comment>
<dbReference type="AlphaFoldDB" id="A0A4R0P1I3"/>
<dbReference type="OrthoDB" id="979487at2"/>
<evidence type="ECO:0000313" key="2">
    <source>
        <dbReference type="Proteomes" id="UP000291485"/>
    </source>
</evidence>
<name>A0A4R0P1I3_9SPHI</name>
<evidence type="ECO:0008006" key="3">
    <source>
        <dbReference type="Google" id="ProtNLM"/>
    </source>
</evidence>
<accession>A0A4R0P1I3</accession>
<dbReference type="InterPro" id="IPR016024">
    <property type="entry name" value="ARM-type_fold"/>
</dbReference>
<evidence type="ECO:0000313" key="1">
    <source>
        <dbReference type="EMBL" id="TCD10616.1"/>
    </source>
</evidence>
<proteinExistence type="predicted"/>
<organism evidence="1 2">
    <name type="scientific">Pedobacter frigidisoli</name>
    <dbReference type="NCBI Taxonomy" id="2530455"/>
    <lineage>
        <taxon>Bacteria</taxon>
        <taxon>Pseudomonadati</taxon>
        <taxon>Bacteroidota</taxon>
        <taxon>Sphingobacteriia</taxon>
        <taxon>Sphingobacteriales</taxon>
        <taxon>Sphingobacteriaceae</taxon>
        <taxon>Pedobacter</taxon>
    </lineage>
</organism>
<reference evidence="1 2" key="1">
    <citation type="submission" date="2019-02" db="EMBL/GenBank/DDBJ databases">
        <title>Pedobacter sp. RP-3-11 sp. nov., isolated from Arctic soil.</title>
        <authorList>
            <person name="Dahal R.H."/>
        </authorList>
    </citation>
    <scope>NUCLEOTIDE SEQUENCE [LARGE SCALE GENOMIC DNA]</scope>
    <source>
        <strain evidence="1 2">RP-3-11</strain>
    </source>
</reference>
<dbReference type="RefSeq" id="WP_131558154.1">
    <property type="nucleotide sequence ID" value="NZ_SJSN01000006.1"/>
</dbReference>
<keyword evidence="2" id="KW-1185">Reference proteome</keyword>
<sequence length="184" mass="21441">MQYLFDALKIPLGKTKVEELASFSLTENFSAKDLIDLSFHKDEQIGFRAAWILERIYSNHIERFMPHAIYFLQKLPFQHNLSALRHYVKILAFMTKKNASPEIEEIIVNYNSDNLVDVVFAWLIDEKVPVAVKSHCLNILANLITKHNWIKDELSETMEFLVDKESIAFFAKVKQIRKQLAARS</sequence>
<dbReference type="Proteomes" id="UP000291485">
    <property type="component" value="Unassembled WGS sequence"/>
</dbReference>
<gene>
    <name evidence="1" type="ORF">EZ449_09750</name>
</gene>
<dbReference type="SUPFAM" id="SSF48371">
    <property type="entry name" value="ARM repeat"/>
    <property type="match status" value="1"/>
</dbReference>
<dbReference type="EMBL" id="SJSN01000006">
    <property type="protein sequence ID" value="TCD10616.1"/>
    <property type="molecule type" value="Genomic_DNA"/>
</dbReference>